<gene>
    <name evidence="1" type="ORF">HaLaN_17776</name>
</gene>
<organism evidence="1 2">
    <name type="scientific">Haematococcus lacustris</name>
    <name type="common">Green alga</name>
    <name type="synonym">Haematococcus pluvialis</name>
    <dbReference type="NCBI Taxonomy" id="44745"/>
    <lineage>
        <taxon>Eukaryota</taxon>
        <taxon>Viridiplantae</taxon>
        <taxon>Chlorophyta</taxon>
        <taxon>core chlorophytes</taxon>
        <taxon>Chlorophyceae</taxon>
        <taxon>CS clade</taxon>
        <taxon>Chlamydomonadales</taxon>
        <taxon>Haematococcaceae</taxon>
        <taxon>Haematococcus</taxon>
    </lineage>
</organism>
<dbReference type="Proteomes" id="UP000485058">
    <property type="component" value="Unassembled WGS sequence"/>
</dbReference>
<evidence type="ECO:0000313" key="2">
    <source>
        <dbReference type="Proteomes" id="UP000485058"/>
    </source>
</evidence>
<dbReference type="AlphaFoldDB" id="A0A699ZFE3"/>
<sequence>MAAVSLSAAPSLAARLSWLHAGGEFVGSVALRSVQVAPGGNIPLTTTWKTWDKNDNAAIRTIGNPLEMSGNFLAQVTGSFGFSVGKAPGVDIDWLVLKVEGVASLLVYSMAYKRIAFDLVVLPKIEVLNAIVEFDLGKLATGSLGLVITETQGDSRQLDIQLGAGLVVDPASLLQQYIKSDWIRNALTTIFPFLNIRLEISLNCTYPAIQLFP</sequence>
<comment type="caution">
    <text evidence="1">The sequence shown here is derived from an EMBL/GenBank/DDBJ whole genome shotgun (WGS) entry which is preliminary data.</text>
</comment>
<protein>
    <submittedName>
        <fullName evidence="1">Uncharacterized protein</fullName>
    </submittedName>
</protein>
<dbReference type="EMBL" id="BLLF01001670">
    <property type="protein sequence ID" value="GFH20625.1"/>
    <property type="molecule type" value="Genomic_DNA"/>
</dbReference>
<name>A0A699ZFE3_HAELA</name>
<keyword evidence="2" id="KW-1185">Reference proteome</keyword>
<proteinExistence type="predicted"/>
<reference evidence="1 2" key="1">
    <citation type="submission" date="2020-02" db="EMBL/GenBank/DDBJ databases">
        <title>Draft genome sequence of Haematococcus lacustris strain NIES-144.</title>
        <authorList>
            <person name="Morimoto D."/>
            <person name="Nakagawa S."/>
            <person name="Yoshida T."/>
            <person name="Sawayama S."/>
        </authorList>
    </citation>
    <scope>NUCLEOTIDE SEQUENCE [LARGE SCALE GENOMIC DNA]</scope>
    <source>
        <strain evidence="1 2">NIES-144</strain>
    </source>
</reference>
<accession>A0A699ZFE3</accession>
<evidence type="ECO:0000313" key="1">
    <source>
        <dbReference type="EMBL" id="GFH20625.1"/>
    </source>
</evidence>